<keyword evidence="5 8" id="KW-0472">Membrane</keyword>
<keyword evidence="7" id="KW-0449">Lipoprotein</keyword>
<accession>A0AAV5AAB8</accession>
<keyword evidence="8" id="KW-1133">Transmembrane helix</keyword>
<dbReference type="EMBL" id="BPWL01000004">
    <property type="protein sequence ID" value="GJJ09956.1"/>
    <property type="molecule type" value="Genomic_DNA"/>
</dbReference>
<evidence type="ECO:0000313" key="10">
    <source>
        <dbReference type="EMBL" id="GJJ09956.1"/>
    </source>
</evidence>
<keyword evidence="8" id="KW-0812">Transmembrane</keyword>
<evidence type="ECO:0000256" key="2">
    <source>
        <dbReference type="ARBA" id="ARBA00022475"/>
    </source>
</evidence>
<evidence type="ECO:0000256" key="5">
    <source>
        <dbReference type="ARBA" id="ARBA00023136"/>
    </source>
</evidence>
<evidence type="ECO:0000259" key="9">
    <source>
        <dbReference type="Pfam" id="PF20238"/>
    </source>
</evidence>
<feature type="transmembrane region" description="Helical" evidence="8">
    <location>
        <begin position="127"/>
        <end position="146"/>
    </location>
</feature>
<protein>
    <recommendedName>
        <fullName evidence="9">Copper acquisition factor BIM1-like domain-containing protein</fullName>
    </recommendedName>
</protein>
<dbReference type="Proteomes" id="UP001050691">
    <property type="component" value="Unassembled WGS sequence"/>
</dbReference>
<evidence type="ECO:0000256" key="7">
    <source>
        <dbReference type="ARBA" id="ARBA00023288"/>
    </source>
</evidence>
<reference evidence="10" key="1">
    <citation type="submission" date="2021-10" db="EMBL/GenBank/DDBJ databases">
        <title>De novo Genome Assembly of Clathrus columnatus (Basidiomycota, Fungi) Using Illumina and Nanopore Sequence Data.</title>
        <authorList>
            <person name="Ogiso-Tanaka E."/>
            <person name="Itagaki H."/>
            <person name="Hosoya T."/>
            <person name="Hosaka K."/>
        </authorList>
    </citation>
    <scope>NUCLEOTIDE SEQUENCE</scope>
    <source>
        <strain evidence="10">MO-923</strain>
    </source>
</reference>
<proteinExistence type="predicted"/>
<organism evidence="10 11">
    <name type="scientific">Clathrus columnatus</name>
    <dbReference type="NCBI Taxonomy" id="1419009"/>
    <lineage>
        <taxon>Eukaryota</taxon>
        <taxon>Fungi</taxon>
        <taxon>Dikarya</taxon>
        <taxon>Basidiomycota</taxon>
        <taxon>Agaricomycotina</taxon>
        <taxon>Agaricomycetes</taxon>
        <taxon>Phallomycetidae</taxon>
        <taxon>Phallales</taxon>
        <taxon>Clathraceae</taxon>
        <taxon>Clathrus</taxon>
    </lineage>
</organism>
<keyword evidence="6" id="KW-0325">Glycoprotein</keyword>
<dbReference type="AlphaFoldDB" id="A0AAV5AAB8"/>
<evidence type="ECO:0000256" key="4">
    <source>
        <dbReference type="ARBA" id="ARBA00022729"/>
    </source>
</evidence>
<comment type="subcellular location">
    <subcellularLocation>
        <location evidence="1">Cell membrane</location>
        <topology evidence="1">Lipid-anchor</topology>
        <topology evidence="1">GPI-anchor</topology>
    </subcellularLocation>
</comment>
<evidence type="ECO:0000313" key="11">
    <source>
        <dbReference type="Proteomes" id="UP001050691"/>
    </source>
</evidence>
<sequence>MADILIGLSTLENPTTFAQFNHTANGTTYPFLTPFTVMHAQGDACFPVNASALGISEVHNGADATIMVQFDGPDGVLFQCADVILDANATVPTSVKCDNATGAFPTSTSSGSSSGSSNTNMATTPLVFSYASTLVAGFIITGALLLL</sequence>
<keyword evidence="3" id="KW-0336">GPI-anchor</keyword>
<evidence type="ECO:0000256" key="8">
    <source>
        <dbReference type="SAM" id="Phobius"/>
    </source>
</evidence>
<name>A0AAV5AAB8_9AGAM</name>
<evidence type="ECO:0000256" key="1">
    <source>
        <dbReference type="ARBA" id="ARBA00004609"/>
    </source>
</evidence>
<keyword evidence="4" id="KW-0732">Signal</keyword>
<keyword evidence="11" id="KW-1185">Reference proteome</keyword>
<gene>
    <name evidence="10" type="ORF">Clacol_004180</name>
</gene>
<dbReference type="GO" id="GO:0098552">
    <property type="term" value="C:side of membrane"/>
    <property type="evidence" value="ECO:0007669"/>
    <property type="project" value="UniProtKB-KW"/>
</dbReference>
<dbReference type="GO" id="GO:0005886">
    <property type="term" value="C:plasma membrane"/>
    <property type="evidence" value="ECO:0007669"/>
    <property type="project" value="UniProtKB-SubCell"/>
</dbReference>
<evidence type="ECO:0000256" key="3">
    <source>
        <dbReference type="ARBA" id="ARBA00022622"/>
    </source>
</evidence>
<dbReference type="PANTHER" id="PTHR34992">
    <property type="entry name" value="HYPHAL ANASTAMOSIS-7 PROTEIN"/>
    <property type="match status" value="1"/>
</dbReference>
<dbReference type="Pfam" id="PF20238">
    <property type="entry name" value="BIM1-like_dom"/>
    <property type="match status" value="1"/>
</dbReference>
<evidence type="ECO:0000256" key="6">
    <source>
        <dbReference type="ARBA" id="ARBA00023180"/>
    </source>
</evidence>
<dbReference type="InterPro" id="IPR046530">
    <property type="entry name" value="BIM1-like_dom"/>
</dbReference>
<keyword evidence="2" id="KW-1003">Cell membrane</keyword>
<dbReference type="InterPro" id="IPR046936">
    <property type="entry name" value="BIM1-like"/>
</dbReference>
<feature type="domain" description="Copper acquisition factor BIM1-like" evidence="9">
    <location>
        <begin position="6"/>
        <end position="102"/>
    </location>
</feature>
<comment type="caution">
    <text evidence="10">The sequence shown here is derived from an EMBL/GenBank/DDBJ whole genome shotgun (WGS) entry which is preliminary data.</text>
</comment>